<evidence type="ECO:0000313" key="2">
    <source>
        <dbReference type="EMBL" id="SHN50230.1"/>
    </source>
</evidence>
<accession>A0A1M7RVK0</accession>
<keyword evidence="1" id="KW-0472">Membrane</keyword>
<keyword evidence="1" id="KW-1133">Transmembrane helix</keyword>
<reference evidence="3" key="1">
    <citation type="submission" date="2016-12" db="EMBL/GenBank/DDBJ databases">
        <authorList>
            <person name="Varghese N."/>
            <person name="Submissions S."/>
        </authorList>
    </citation>
    <scope>NUCLEOTIDE SEQUENCE [LARGE SCALE GENOMIC DNA]</scope>
    <source>
        <strain evidence="3">DSM 11544</strain>
    </source>
</reference>
<evidence type="ECO:0000313" key="3">
    <source>
        <dbReference type="Proteomes" id="UP000184010"/>
    </source>
</evidence>
<dbReference type="RefSeq" id="WP_072770831.1">
    <property type="nucleotide sequence ID" value="NZ_FRDN01000003.1"/>
</dbReference>
<evidence type="ECO:0000256" key="1">
    <source>
        <dbReference type="SAM" id="Phobius"/>
    </source>
</evidence>
<name>A0A1M7RVK0_9FIRM</name>
<sequence>MSILLIFMAGMLFLAGILFIYSRIGREPRRKNLLCWGLYLIWYGITWTGISFVYINASVGHIKATSTAIFLFGGISVVLAIVLARLLGLISTNRKGSISVSA</sequence>
<dbReference type="Proteomes" id="UP000184010">
    <property type="component" value="Unassembled WGS sequence"/>
</dbReference>
<keyword evidence="1" id="KW-0812">Transmembrane</keyword>
<feature type="transmembrane region" description="Helical" evidence="1">
    <location>
        <begin position="36"/>
        <end position="55"/>
    </location>
</feature>
<feature type="transmembrane region" description="Helical" evidence="1">
    <location>
        <begin position="67"/>
        <end position="87"/>
    </location>
</feature>
<dbReference type="STRING" id="1121395.SAMN02745215_00153"/>
<feature type="transmembrane region" description="Helical" evidence="1">
    <location>
        <begin position="6"/>
        <end position="24"/>
    </location>
</feature>
<organism evidence="2 3">
    <name type="scientific">Desulfitobacterium chlororespirans DSM 11544</name>
    <dbReference type="NCBI Taxonomy" id="1121395"/>
    <lineage>
        <taxon>Bacteria</taxon>
        <taxon>Bacillati</taxon>
        <taxon>Bacillota</taxon>
        <taxon>Clostridia</taxon>
        <taxon>Eubacteriales</taxon>
        <taxon>Desulfitobacteriaceae</taxon>
        <taxon>Desulfitobacterium</taxon>
    </lineage>
</organism>
<proteinExistence type="predicted"/>
<dbReference type="EMBL" id="FRDN01000003">
    <property type="protein sequence ID" value="SHN50230.1"/>
    <property type="molecule type" value="Genomic_DNA"/>
</dbReference>
<gene>
    <name evidence="2" type="ORF">SAMN02745215_00153</name>
</gene>
<protein>
    <submittedName>
        <fullName evidence="2">Uncharacterized protein</fullName>
    </submittedName>
</protein>
<dbReference type="AlphaFoldDB" id="A0A1M7RVK0"/>
<keyword evidence="3" id="KW-1185">Reference proteome</keyword>